<keyword evidence="2" id="KW-0813">Transport</keyword>
<dbReference type="InterPro" id="IPR006593">
    <property type="entry name" value="Cyt_b561/ferric_Rdtase_TM"/>
</dbReference>
<dbReference type="CDD" id="cd09631">
    <property type="entry name" value="DOMON_DOH"/>
    <property type="match status" value="1"/>
</dbReference>
<comment type="caution">
    <text evidence="10">The sequence shown here is derived from an EMBL/GenBank/DDBJ whole genome shotgun (WGS) entry which is preliminary data.</text>
</comment>
<evidence type="ECO:0000256" key="1">
    <source>
        <dbReference type="ARBA" id="ARBA00004370"/>
    </source>
</evidence>
<accession>A0A835WIF2</accession>
<gene>
    <name evidence="10" type="ORF">HYH02_007029</name>
</gene>
<evidence type="ECO:0000256" key="3">
    <source>
        <dbReference type="ARBA" id="ARBA00022692"/>
    </source>
</evidence>
<evidence type="ECO:0000256" key="2">
    <source>
        <dbReference type="ARBA" id="ARBA00022448"/>
    </source>
</evidence>
<feature type="compositionally biased region" description="Low complexity" evidence="7">
    <location>
        <begin position="509"/>
        <end position="538"/>
    </location>
</feature>
<dbReference type="SMART" id="SM00665">
    <property type="entry name" value="B561"/>
    <property type="match status" value="1"/>
</dbReference>
<comment type="subcellular location">
    <subcellularLocation>
        <location evidence="1">Membrane</location>
    </subcellularLocation>
</comment>
<evidence type="ECO:0000313" key="10">
    <source>
        <dbReference type="EMBL" id="KAG2448001.1"/>
    </source>
</evidence>
<feature type="transmembrane region" description="Helical" evidence="8">
    <location>
        <begin position="245"/>
        <end position="264"/>
    </location>
</feature>
<sequence length="538" mass="55785">MIPSMSAASLAANCTPSTLGYACMRQQGEVTVHWSANTASAPVNPCTPATPTVLTAAQLMSSGSLHMAVQGYMGGYVAISFAGSPGTMCPADTVLGWADSAGSSQPGFIGTFHVTERLLDDSNRLTGAADWAYDKGVMQEGSVTTICFSRRLLEPRAPTSPDLRATIAGLMPTSASSTSSSSEPTALSTAGGAQPQPLGLNWAVASWDALREHYPRNRGGFYLDLTAGAAAAAADNEWAEQRRGWVIAHGVLMTVAWVLLLPVGPMFPAHRWLLRGAAAPPQWYRGGGKQWWFLGHVTCQWVGFGMAVAAFGIGHSAHVHERGRTQSSLIPPGGAAKAHNPLGNAVMITAFAQILLAHATRPAPDAGLRRRVWEWAHWVIGRCLIGLAWAQVIIGAHVAAGEGIGRFWQWAGPMVGMMAALVIADMALRVAGWRWREPATPLDKLSAATDADADRTEKQPYVEVGKGAGGSGDFGASGAQAAAGGAGAAGGERGLGEPLVGLGRGTGHGRSSTTVAEGLARSRPTSASSATVASVAEA</sequence>
<reference evidence="10" key="1">
    <citation type="journal article" date="2020" name="bioRxiv">
        <title>Comparative genomics of Chlamydomonas.</title>
        <authorList>
            <person name="Craig R.J."/>
            <person name="Hasan A.R."/>
            <person name="Ness R.W."/>
            <person name="Keightley P.D."/>
        </authorList>
    </citation>
    <scope>NUCLEOTIDE SEQUENCE</scope>
    <source>
        <strain evidence="10">CCAP 11/173</strain>
    </source>
</reference>
<evidence type="ECO:0000256" key="5">
    <source>
        <dbReference type="ARBA" id="ARBA00022989"/>
    </source>
</evidence>
<dbReference type="PANTHER" id="PTHR23130">
    <property type="entry name" value="CYTOCHROME B561 AND DOMON DOMAIN-CONTAINING PROTEIN"/>
    <property type="match status" value="1"/>
</dbReference>
<organism evidence="10 11">
    <name type="scientific">Chlamydomonas schloesseri</name>
    <dbReference type="NCBI Taxonomy" id="2026947"/>
    <lineage>
        <taxon>Eukaryota</taxon>
        <taxon>Viridiplantae</taxon>
        <taxon>Chlorophyta</taxon>
        <taxon>core chlorophytes</taxon>
        <taxon>Chlorophyceae</taxon>
        <taxon>CS clade</taxon>
        <taxon>Chlamydomonadales</taxon>
        <taxon>Chlamydomonadaceae</taxon>
        <taxon>Chlamydomonas</taxon>
    </lineage>
</organism>
<feature type="compositionally biased region" description="Low complexity" evidence="7">
    <location>
        <begin position="173"/>
        <end position="190"/>
    </location>
</feature>
<dbReference type="GO" id="GO:0016020">
    <property type="term" value="C:membrane"/>
    <property type="evidence" value="ECO:0007669"/>
    <property type="project" value="UniProtKB-SubCell"/>
</dbReference>
<protein>
    <recommendedName>
        <fullName evidence="9">Cytochrome b561 domain-containing protein</fullName>
    </recommendedName>
</protein>
<keyword evidence="11" id="KW-1185">Reference proteome</keyword>
<dbReference type="PROSITE" id="PS50939">
    <property type="entry name" value="CYTOCHROME_B561"/>
    <property type="match status" value="1"/>
</dbReference>
<feature type="compositionally biased region" description="Gly residues" evidence="7">
    <location>
        <begin position="484"/>
        <end position="493"/>
    </location>
</feature>
<dbReference type="PANTHER" id="PTHR23130:SF171">
    <property type="entry name" value="OS01G0895300 PROTEIN"/>
    <property type="match status" value="1"/>
</dbReference>
<keyword evidence="5 8" id="KW-1133">Transmembrane helix</keyword>
<dbReference type="InterPro" id="IPR045266">
    <property type="entry name" value="DOH_DOMON"/>
</dbReference>
<evidence type="ECO:0000256" key="7">
    <source>
        <dbReference type="SAM" id="MobiDB-lite"/>
    </source>
</evidence>
<feature type="domain" description="Cytochrome b561" evidence="9">
    <location>
        <begin position="214"/>
        <end position="433"/>
    </location>
</feature>
<evidence type="ECO:0000256" key="8">
    <source>
        <dbReference type="SAM" id="Phobius"/>
    </source>
</evidence>
<evidence type="ECO:0000256" key="4">
    <source>
        <dbReference type="ARBA" id="ARBA00022982"/>
    </source>
</evidence>
<dbReference type="CDD" id="cd08760">
    <property type="entry name" value="Cyt_b561_FRRS1_like"/>
    <property type="match status" value="1"/>
</dbReference>
<feature type="region of interest" description="Disordered" evidence="7">
    <location>
        <begin position="481"/>
        <end position="538"/>
    </location>
</feature>
<keyword evidence="3 8" id="KW-0812">Transmembrane</keyword>
<evidence type="ECO:0000259" key="9">
    <source>
        <dbReference type="PROSITE" id="PS50939"/>
    </source>
</evidence>
<evidence type="ECO:0000256" key="6">
    <source>
        <dbReference type="ARBA" id="ARBA00023136"/>
    </source>
</evidence>
<dbReference type="OrthoDB" id="19261at2759"/>
<dbReference type="Proteomes" id="UP000613740">
    <property type="component" value="Unassembled WGS sequence"/>
</dbReference>
<dbReference type="Gene3D" id="1.20.120.1770">
    <property type="match status" value="1"/>
</dbReference>
<name>A0A835WIF2_9CHLO</name>
<dbReference type="AlphaFoldDB" id="A0A835WIF2"/>
<feature type="transmembrane region" description="Helical" evidence="8">
    <location>
        <begin position="379"/>
        <end position="401"/>
    </location>
</feature>
<evidence type="ECO:0000313" key="11">
    <source>
        <dbReference type="Proteomes" id="UP000613740"/>
    </source>
</evidence>
<dbReference type="EMBL" id="JAEHOD010000019">
    <property type="protein sequence ID" value="KAG2448001.1"/>
    <property type="molecule type" value="Genomic_DNA"/>
</dbReference>
<feature type="transmembrane region" description="Helical" evidence="8">
    <location>
        <begin position="407"/>
        <end position="428"/>
    </location>
</feature>
<keyword evidence="4" id="KW-0249">Electron transport</keyword>
<feature type="region of interest" description="Disordered" evidence="7">
    <location>
        <begin position="172"/>
        <end position="193"/>
    </location>
</feature>
<feature type="transmembrane region" description="Helical" evidence="8">
    <location>
        <begin position="291"/>
        <end position="314"/>
    </location>
</feature>
<proteinExistence type="predicted"/>
<keyword evidence="6 8" id="KW-0472">Membrane</keyword>